<evidence type="ECO:0000313" key="2">
    <source>
        <dbReference type="Proteomes" id="UP000475862"/>
    </source>
</evidence>
<protein>
    <submittedName>
        <fullName evidence="1">Uncharacterized protein</fullName>
    </submittedName>
</protein>
<comment type="caution">
    <text evidence="1">The sequence shown here is derived from an EMBL/GenBank/DDBJ whole genome shotgun (WGS) entry which is preliminary data.</text>
</comment>
<dbReference type="AlphaFoldDB" id="A0A6G0U057"/>
<sequence>MALGLSITEYLLTNKAKGDKPYNINLKTESSWKIYHNLTVECICNYVMQLRFIGPKCMNCYNSLPNPYFLYGLLCRFFPIKGDAMMLQKNNFEDKMLSLLDFLQPYKEIDLVENWFCESIVIKVLGKWYYERICQTRLIIKDTRTVIKESKVFLSVLYLKLRCTYLSMTKKKTGILTQKPVLDVTKKQITNDKKKIMDINFKYTSSAFSRITNCYC</sequence>
<keyword evidence="2" id="KW-1185">Reference proteome</keyword>
<evidence type="ECO:0000313" key="1">
    <source>
        <dbReference type="EMBL" id="KAE9541103.1"/>
    </source>
</evidence>
<accession>A0A6G0U057</accession>
<name>A0A6G0U057_APHGL</name>
<dbReference type="EMBL" id="VYZN01000013">
    <property type="protein sequence ID" value="KAE9541103.1"/>
    <property type="molecule type" value="Genomic_DNA"/>
</dbReference>
<gene>
    <name evidence="1" type="ORF">AGLY_004348</name>
</gene>
<dbReference type="Proteomes" id="UP000475862">
    <property type="component" value="Unassembled WGS sequence"/>
</dbReference>
<organism evidence="1 2">
    <name type="scientific">Aphis glycines</name>
    <name type="common">Soybean aphid</name>
    <dbReference type="NCBI Taxonomy" id="307491"/>
    <lineage>
        <taxon>Eukaryota</taxon>
        <taxon>Metazoa</taxon>
        <taxon>Ecdysozoa</taxon>
        <taxon>Arthropoda</taxon>
        <taxon>Hexapoda</taxon>
        <taxon>Insecta</taxon>
        <taxon>Pterygota</taxon>
        <taxon>Neoptera</taxon>
        <taxon>Paraneoptera</taxon>
        <taxon>Hemiptera</taxon>
        <taxon>Sternorrhyncha</taxon>
        <taxon>Aphidomorpha</taxon>
        <taxon>Aphidoidea</taxon>
        <taxon>Aphididae</taxon>
        <taxon>Aphidini</taxon>
        <taxon>Aphis</taxon>
        <taxon>Aphis</taxon>
    </lineage>
</organism>
<reference evidence="1 2" key="1">
    <citation type="submission" date="2019-08" db="EMBL/GenBank/DDBJ databases">
        <title>The genome of the soybean aphid Biotype 1, its phylome, world population structure and adaptation to the North American continent.</title>
        <authorList>
            <person name="Giordano R."/>
            <person name="Donthu R.K."/>
            <person name="Hernandez A.G."/>
            <person name="Wright C.L."/>
            <person name="Zimin A.V."/>
        </authorList>
    </citation>
    <scope>NUCLEOTIDE SEQUENCE [LARGE SCALE GENOMIC DNA]</scope>
    <source>
        <tissue evidence="1">Whole aphids</tissue>
    </source>
</reference>
<proteinExistence type="predicted"/>